<dbReference type="EMBL" id="JAYRBN010000116">
    <property type="protein sequence ID" value="KAL2722088.1"/>
    <property type="molecule type" value="Genomic_DNA"/>
</dbReference>
<dbReference type="AlphaFoldDB" id="A0ABD2AN83"/>
<sequence length="140" mass="16250">MGKAIRNSEWRSKGILVQRNTSEASSNSGHIPSPQTRLSTNLHEIHVDTNLKWCLHRRDRYCIGVCRKKFNEIFVREKHEPFKAQCYPWQIPKGHSYLPTGVCFVDLNREDLDRTSLMAAGFQWQMAPARSSPLVWPKDL</sequence>
<dbReference type="Proteomes" id="UP001607303">
    <property type="component" value="Unassembled WGS sequence"/>
</dbReference>
<comment type="caution">
    <text evidence="1">The sequence shown here is derived from an EMBL/GenBank/DDBJ whole genome shotgun (WGS) entry which is preliminary data.</text>
</comment>
<organism evidence="1 2">
    <name type="scientific">Vespula maculifrons</name>
    <name type="common">Eastern yellow jacket</name>
    <name type="synonym">Wasp</name>
    <dbReference type="NCBI Taxonomy" id="7453"/>
    <lineage>
        <taxon>Eukaryota</taxon>
        <taxon>Metazoa</taxon>
        <taxon>Ecdysozoa</taxon>
        <taxon>Arthropoda</taxon>
        <taxon>Hexapoda</taxon>
        <taxon>Insecta</taxon>
        <taxon>Pterygota</taxon>
        <taxon>Neoptera</taxon>
        <taxon>Endopterygota</taxon>
        <taxon>Hymenoptera</taxon>
        <taxon>Apocrita</taxon>
        <taxon>Aculeata</taxon>
        <taxon>Vespoidea</taxon>
        <taxon>Vespidae</taxon>
        <taxon>Vespinae</taxon>
        <taxon>Vespula</taxon>
    </lineage>
</organism>
<protein>
    <submittedName>
        <fullName evidence="1">Uncharacterized protein</fullName>
    </submittedName>
</protein>
<proteinExistence type="predicted"/>
<keyword evidence="2" id="KW-1185">Reference proteome</keyword>
<name>A0ABD2AN83_VESMC</name>
<reference evidence="1 2" key="1">
    <citation type="journal article" date="2024" name="Ann. Entomol. Soc. Am.">
        <title>Genomic analyses of the southern and eastern yellowjacket wasps (Hymenoptera: Vespidae) reveal evolutionary signatures of social life.</title>
        <authorList>
            <person name="Catto M.A."/>
            <person name="Caine P.B."/>
            <person name="Orr S.E."/>
            <person name="Hunt B.G."/>
            <person name="Goodisman M.A.D."/>
        </authorList>
    </citation>
    <scope>NUCLEOTIDE SEQUENCE [LARGE SCALE GENOMIC DNA]</scope>
    <source>
        <strain evidence="1">232</strain>
        <tissue evidence="1">Head and thorax</tissue>
    </source>
</reference>
<evidence type="ECO:0000313" key="1">
    <source>
        <dbReference type="EMBL" id="KAL2722088.1"/>
    </source>
</evidence>
<accession>A0ABD2AN83</accession>
<evidence type="ECO:0000313" key="2">
    <source>
        <dbReference type="Proteomes" id="UP001607303"/>
    </source>
</evidence>
<gene>
    <name evidence="1" type="ORF">V1477_020908</name>
</gene>